<proteinExistence type="predicted"/>
<evidence type="ECO:0000313" key="2">
    <source>
        <dbReference type="Proteomes" id="UP000828048"/>
    </source>
</evidence>
<comment type="caution">
    <text evidence="1">The sequence shown here is derived from an EMBL/GenBank/DDBJ whole genome shotgun (WGS) entry which is preliminary data.</text>
</comment>
<accession>A0ACB7YYW4</accession>
<sequence>MDDDEDMAEMYLTEKDRQMESLSCGEWNHCSNGMHTIFALVSTISSPPESKKLERSLSIARSRHESMRSTESIEELEPGNVSGSLFCYHRLEQVDIGLYPNFLFV</sequence>
<name>A0ACB7YYW4_9ERIC</name>
<reference evidence="1 2" key="1">
    <citation type="journal article" date="2021" name="Hortic Res">
        <title>High-quality reference genome and annotation aids understanding of berry development for evergreen blueberry (Vaccinium darrowii).</title>
        <authorList>
            <person name="Yu J."/>
            <person name="Hulse-Kemp A.M."/>
            <person name="Babiker E."/>
            <person name="Staton M."/>
        </authorList>
    </citation>
    <scope>NUCLEOTIDE SEQUENCE [LARGE SCALE GENOMIC DNA]</scope>
    <source>
        <strain evidence="2">cv. NJ 8807/NJ 8810</strain>
        <tissue evidence="1">Young leaf</tissue>
    </source>
</reference>
<protein>
    <submittedName>
        <fullName evidence="1">Uncharacterized protein</fullName>
    </submittedName>
</protein>
<dbReference type="EMBL" id="CM037153">
    <property type="protein sequence ID" value="KAH7858750.1"/>
    <property type="molecule type" value="Genomic_DNA"/>
</dbReference>
<keyword evidence="2" id="KW-1185">Reference proteome</keyword>
<evidence type="ECO:0000313" key="1">
    <source>
        <dbReference type="EMBL" id="KAH7858750.1"/>
    </source>
</evidence>
<dbReference type="Proteomes" id="UP000828048">
    <property type="component" value="Chromosome 3"/>
</dbReference>
<gene>
    <name evidence="1" type="ORF">Vadar_027579</name>
</gene>
<organism evidence="1 2">
    <name type="scientific">Vaccinium darrowii</name>
    <dbReference type="NCBI Taxonomy" id="229202"/>
    <lineage>
        <taxon>Eukaryota</taxon>
        <taxon>Viridiplantae</taxon>
        <taxon>Streptophyta</taxon>
        <taxon>Embryophyta</taxon>
        <taxon>Tracheophyta</taxon>
        <taxon>Spermatophyta</taxon>
        <taxon>Magnoliopsida</taxon>
        <taxon>eudicotyledons</taxon>
        <taxon>Gunneridae</taxon>
        <taxon>Pentapetalae</taxon>
        <taxon>asterids</taxon>
        <taxon>Ericales</taxon>
        <taxon>Ericaceae</taxon>
        <taxon>Vaccinioideae</taxon>
        <taxon>Vaccinieae</taxon>
        <taxon>Vaccinium</taxon>
    </lineage>
</organism>